<evidence type="ECO:0000313" key="2">
    <source>
        <dbReference type="Proteomes" id="UP000291600"/>
    </source>
</evidence>
<proteinExistence type="predicted"/>
<name>A0ABD7Q7A9_HAFAL</name>
<gene>
    <name evidence="1" type="ORF">EYY96_12235</name>
</gene>
<dbReference type="AlphaFoldDB" id="A0ABD7Q7A9"/>
<protein>
    <recommendedName>
        <fullName evidence="3">Leu operon attenuator peptide</fullName>
    </recommendedName>
</protein>
<organism evidence="1 2">
    <name type="scientific">Hafnia alvei</name>
    <dbReference type="NCBI Taxonomy" id="569"/>
    <lineage>
        <taxon>Bacteria</taxon>
        <taxon>Pseudomonadati</taxon>
        <taxon>Pseudomonadota</taxon>
        <taxon>Gammaproteobacteria</taxon>
        <taxon>Enterobacterales</taxon>
        <taxon>Hafniaceae</taxon>
        <taxon>Hafnia</taxon>
    </lineage>
</organism>
<comment type="caution">
    <text evidence="1">The sequence shown here is derived from an EMBL/GenBank/DDBJ whole genome shotgun (WGS) entry which is preliminary data.</text>
</comment>
<accession>A0ABD7Q7A9</accession>
<evidence type="ECO:0000313" key="1">
    <source>
        <dbReference type="EMBL" id="TBL67324.1"/>
    </source>
</evidence>
<dbReference type="EMBL" id="SITJ01000071">
    <property type="protein sequence ID" value="TBL67324.1"/>
    <property type="molecule type" value="Genomic_DNA"/>
</dbReference>
<dbReference type="Proteomes" id="UP000291600">
    <property type="component" value="Unassembled WGS sequence"/>
</dbReference>
<evidence type="ECO:0008006" key="3">
    <source>
        <dbReference type="Google" id="ProtNLM"/>
    </source>
</evidence>
<reference evidence="1 2" key="1">
    <citation type="submission" date="2019-02" db="EMBL/GenBank/DDBJ databases">
        <title>Comparative genomic analysis of the Hafnia genus genomes.</title>
        <authorList>
            <person name="Zhiqiu Y."/>
            <person name="Chao Y."/>
            <person name="Yuhui D."/>
            <person name="Di H."/>
            <person name="Bin L."/>
        </authorList>
    </citation>
    <scope>NUCLEOTIDE SEQUENCE [LARGE SCALE GENOMIC DNA]</scope>
    <source>
        <strain evidence="1 2">PCM_1210</strain>
    </source>
</reference>
<sequence>MIQTTRLLSLLLLASSMRGEPVGGNQN</sequence>